<comment type="caution">
    <text evidence="2">The sequence shown here is derived from an EMBL/GenBank/DDBJ whole genome shotgun (WGS) entry which is preliminary data.</text>
</comment>
<dbReference type="AlphaFoldDB" id="A0A426Z6S4"/>
<evidence type="ECO:0000313" key="3">
    <source>
        <dbReference type="Proteomes" id="UP000287651"/>
    </source>
</evidence>
<accession>A0A426Z6S4</accession>
<proteinExistence type="predicted"/>
<name>A0A426Z6S4_ENSVE</name>
<organism evidence="2 3">
    <name type="scientific">Ensete ventricosum</name>
    <name type="common">Abyssinian banana</name>
    <name type="synonym">Musa ensete</name>
    <dbReference type="NCBI Taxonomy" id="4639"/>
    <lineage>
        <taxon>Eukaryota</taxon>
        <taxon>Viridiplantae</taxon>
        <taxon>Streptophyta</taxon>
        <taxon>Embryophyta</taxon>
        <taxon>Tracheophyta</taxon>
        <taxon>Spermatophyta</taxon>
        <taxon>Magnoliopsida</taxon>
        <taxon>Liliopsida</taxon>
        <taxon>Zingiberales</taxon>
        <taxon>Musaceae</taxon>
        <taxon>Ensete</taxon>
    </lineage>
</organism>
<feature type="compositionally biased region" description="Basic residues" evidence="1">
    <location>
        <begin position="39"/>
        <end position="54"/>
    </location>
</feature>
<evidence type="ECO:0000256" key="1">
    <source>
        <dbReference type="SAM" id="MobiDB-lite"/>
    </source>
</evidence>
<dbReference type="EMBL" id="AMZH03008117">
    <property type="protein sequence ID" value="RRT59671.1"/>
    <property type="molecule type" value="Genomic_DNA"/>
</dbReference>
<dbReference type="Proteomes" id="UP000287651">
    <property type="component" value="Unassembled WGS sequence"/>
</dbReference>
<gene>
    <name evidence="2" type="ORF">B296_00045646</name>
</gene>
<feature type="region of interest" description="Disordered" evidence="1">
    <location>
        <begin position="24"/>
        <end position="67"/>
    </location>
</feature>
<evidence type="ECO:0000313" key="2">
    <source>
        <dbReference type="EMBL" id="RRT59671.1"/>
    </source>
</evidence>
<protein>
    <submittedName>
        <fullName evidence="2">Uncharacterized protein</fullName>
    </submittedName>
</protein>
<reference evidence="2 3" key="1">
    <citation type="journal article" date="2014" name="Agronomy (Basel)">
        <title>A Draft Genome Sequence for Ensete ventricosum, the Drought-Tolerant Tree Against Hunger.</title>
        <authorList>
            <person name="Harrison J."/>
            <person name="Moore K.A."/>
            <person name="Paszkiewicz K."/>
            <person name="Jones T."/>
            <person name="Grant M."/>
            <person name="Ambacheew D."/>
            <person name="Muzemil S."/>
            <person name="Studholme D.J."/>
        </authorList>
    </citation>
    <scope>NUCLEOTIDE SEQUENCE [LARGE SCALE GENOMIC DNA]</scope>
</reference>
<sequence length="111" mass="12336">MKCIELVELQRDIAPDLGWFPFQGGDSERAAPRGMEAPKRKRMASARRSSRLRRAKESVGGGEERGRHRPRKCLLWDTCGENSHVTPLYSGSMIAGILGFLRAILDSSPTP</sequence>